<dbReference type="PANTHER" id="PTHR34293:SF1">
    <property type="entry name" value="HTH-TYPE TRANSCRIPTIONAL REGULATOR TRMBL2"/>
    <property type="match status" value="1"/>
</dbReference>
<dbReference type="InterPro" id="IPR016032">
    <property type="entry name" value="Sig_transdc_resp-reg_C-effctor"/>
</dbReference>
<evidence type="ECO:0000256" key="1">
    <source>
        <dbReference type="SAM" id="MobiDB-lite"/>
    </source>
</evidence>
<keyword evidence="4" id="KW-1185">Reference proteome</keyword>
<feature type="domain" description="HTH luxR-type" evidence="2">
    <location>
        <begin position="278"/>
        <end position="327"/>
    </location>
</feature>
<dbReference type="EMBL" id="BAAASZ010000051">
    <property type="protein sequence ID" value="GAA2466338.1"/>
    <property type="molecule type" value="Genomic_DNA"/>
</dbReference>
<feature type="region of interest" description="Disordered" evidence="1">
    <location>
        <begin position="338"/>
        <end position="371"/>
    </location>
</feature>
<evidence type="ECO:0000259" key="2">
    <source>
        <dbReference type="SMART" id="SM00421"/>
    </source>
</evidence>
<dbReference type="SUPFAM" id="SSF46894">
    <property type="entry name" value="C-terminal effector domain of the bipartite response regulators"/>
    <property type="match status" value="1"/>
</dbReference>
<dbReference type="Gene3D" id="1.10.10.10">
    <property type="entry name" value="Winged helix-like DNA-binding domain superfamily/Winged helix DNA-binding domain"/>
    <property type="match status" value="1"/>
</dbReference>
<dbReference type="PANTHER" id="PTHR34293">
    <property type="entry name" value="HTH-TYPE TRANSCRIPTIONAL REGULATOR TRMBL2"/>
    <property type="match status" value="1"/>
</dbReference>
<dbReference type="Proteomes" id="UP001501638">
    <property type="component" value="Unassembled WGS sequence"/>
</dbReference>
<dbReference type="InterPro" id="IPR000792">
    <property type="entry name" value="Tscrpt_reg_LuxR_C"/>
</dbReference>
<dbReference type="InterPro" id="IPR051797">
    <property type="entry name" value="TrmB-like"/>
</dbReference>
<accession>A0ABN3KLH3</accession>
<evidence type="ECO:0000313" key="3">
    <source>
        <dbReference type="EMBL" id="GAA2466338.1"/>
    </source>
</evidence>
<evidence type="ECO:0000313" key="4">
    <source>
        <dbReference type="Proteomes" id="UP001501638"/>
    </source>
</evidence>
<organism evidence="3 4">
    <name type="scientific">Streptomyces macrosporus</name>
    <dbReference type="NCBI Taxonomy" id="44032"/>
    <lineage>
        <taxon>Bacteria</taxon>
        <taxon>Bacillati</taxon>
        <taxon>Actinomycetota</taxon>
        <taxon>Actinomycetes</taxon>
        <taxon>Kitasatosporales</taxon>
        <taxon>Streptomycetaceae</taxon>
        <taxon>Streptomyces</taxon>
    </lineage>
</organism>
<protein>
    <submittedName>
        <fullName evidence="3">Helix-turn-helix transcriptional regulator</fullName>
    </submittedName>
</protein>
<reference evidence="3 4" key="1">
    <citation type="journal article" date="2019" name="Int. J. Syst. Evol. Microbiol.">
        <title>The Global Catalogue of Microorganisms (GCM) 10K type strain sequencing project: providing services to taxonomists for standard genome sequencing and annotation.</title>
        <authorList>
            <consortium name="The Broad Institute Genomics Platform"/>
            <consortium name="The Broad Institute Genome Sequencing Center for Infectious Disease"/>
            <person name="Wu L."/>
            <person name="Ma J."/>
        </authorList>
    </citation>
    <scope>NUCLEOTIDE SEQUENCE [LARGE SCALE GENOMIC DNA]</scope>
    <source>
        <strain evidence="3 4">JCM 6305</strain>
    </source>
</reference>
<gene>
    <name evidence="3" type="ORF">GCM10010405_58650</name>
</gene>
<comment type="caution">
    <text evidence="3">The sequence shown here is derived from an EMBL/GenBank/DDBJ whole genome shotgun (WGS) entry which is preliminary data.</text>
</comment>
<dbReference type="InterPro" id="IPR036388">
    <property type="entry name" value="WH-like_DNA-bd_sf"/>
</dbReference>
<dbReference type="SMART" id="SM00421">
    <property type="entry name" value="HTH_LUXR"/>
    <property type="match status" value="1"/>
</dbReference>
<dbReference type="Pfam" id="PF00196">
    <property type="entry name" value="GerE"/>
    <property type="match status" value="1"/>
</dbReference>
<sequence>MDISDVPELASLSPLTEAELTVYAYAVEQSGIDGEEVPHLDVVAPDEAEAAVRSLLKRRLLLPVRDGGLRYVAVPPDAASEELARPIANRARVVRHAADRLRDELLPVYESGLERRLRRPPFEELHEVTAVRKQLDRLAAEARFEVLTSQPGGGRTEEVLQEAMARTEELLKRGVRMRTLYQHTAQFSASTVAYVEIVSRLGAEVRTLGDGFMRMIAFDRETAVIELKDNPRGALVVREPNVVAFLVSAFELMWGQGEKFPENLGRDQAILASDKTKEDIIRLLVLGEPDKVIARRMGMSVRTCQRHIAKIMERIGAKSRVHAGYLLREYDDTLARSVPARSDGADVGPGAGTGAGTEPPPETVSARDGDR</sequence>
<name>A0ABN3KLH3_9ACTN</name>
<proteinExistence type="predicted"/>